<keyword evidence="1" id="KW-0812">Transmembrane</keyword>
<protein>
    <submittedName>
        <fullName evidence="2">Uncharacterized protein</fullName>
    </submittedName>
</protein>
<sequence>MARQPRLSVLRILWFAMLLATMLYAGIAFSGIFKPKGAPLDPMMPLVFGLLSIVLTIVSFALPRTIYTSAARNVEVETREEALPDAFSARYREAIGKRTVFADPQAATAKAYSVFMTPFILSLALSEAIALFGMVLAALGFEKMVAAPFFAAGAVLIAVRFPSERKILGAFVAARGVSFPSSAS</sequence>
<evidence type="ECO:0000256" key="1">
    <source>
        <dbReference type="SAM" id="Phobius"/>
    </source>
</evidence>
<dbReference type="RefSeq" id="WP_272417054.1">
    <property type="nucleotide sequence ID" value="NZ_JAGTJJ010000002.1"/>
</dbReference>
<proteinExistence type="predicted"/>
<comment type="caution">
    <text evidence="2">The sequence shown here is derived from an EMBL/GenBank/DDBJ whole genome shotgun (WGS) entry which is preliminary data.</text>
</comment>
<feature type="transmembrane region" description="Helical" evidence="1">
    <location>
        <begin position="45"/>
        <end position="62"/>
    </location>
</feature>
<dbReference type="EMBL" id="JAGTJJ010000002">
    <property type="protein sequence ID" value="MDC3980023.1"/>
    <property type="molecule type" value="Genomic_DNA"/>
</dbReference>
<evidence type="ECO:0000313" key="3">
    <source>
        <dbReference type="Proteomes" id="UP001151081"/>
    </source>
</evidence>
<feature type="transmembrane region" description="Helical" evidence="1">
    <location>
        <begin position="119"/>
        <end position="139"/>
    </location>
</feature>
<dbReference type="Proteomes" id="UP001151081">
    <property type="component" value="Unassembled WGS sequence"/>
</dbReference>
<evidence type="ECO:0000313" key="2">
    <source>
        <dbReference type="EMBL" id="MDC3980023.1"/>
    </source>
</evidence>
<keyword evidence="1" id="KW-0472">Membrane</keyword>
<gene>
    <name evidence="2" type="ORF">KEG57_05900</name>
</gene>
<feature type="transmembrane region" description="Helical" evidence="1">
    <location>
        <begin position="12"/>
        <end position="33"/>
    </location>
</feature>
<dbReference type="AlphaFoldDB" id="A0A9X3X0C4"/>
<name>A0A9X3X0C4_9BACT</name>
<reference evidence="2 3" key="1">
    <citation type="submission" date="2021-04" db="EMBL/GenBank/DDBJ databases">
        <title>Genome analysis of Polyangium sp.</title>
        <authorList>
            <person name="Li Y."/>
            <person name="Wang J."/>
        </authorList>
    </citation>
    <scope>NUCLEOTIDE SEQUENCE [LARGE SCALE GENOMIC DNA]</scope>
    <source>
        <strain evidence="2 3">SDU14</strain>
    </source>
</reference>
<keyword evidence="1" id="KW-1133">Transmembrane helix</keyword>
<accession>A0A9X3X0C4</accession>
<keyword evidence="3" id="KW-1185">Reference proteome</keyword>
<feature type="transmembrane region" description="Helical" evidence="1">
    <location>
        <begin position="145"/>
        <end position="161"/>
    </location>
</feature>
<organism evidence="2 3">
    <name type="scientific">Polyangium jinanense</name>
    <dbReference type="NCBI Taxonomy" id="2829994"/>
    <lineage>
        <taxon>Bacteria</taxon>
        <taxon>Pseudomonadati</taxon>
        <taxon>Myxococcota</taxon>
        <taxon>Polyangia</taxon>
        <taxon>Polyangiales</taxon>
        <taxon>Polyangiaceae</taxon>
        <taxon>Polyangium</taxon>
    </lineage>
</organism>